<keyword evidence="3" id="KW-1185">Reference proteome</keyword>
<comment type="caution">
    <text evidence="2">The sequence shown here is derived from an EMBL/GenBank/DDBJ whole genome shotgun (WGS) entry which is preliminary data.</text>
</comment>
<feature type="region of interest" description="Disordered" evidence="1">
    <location>
        <begin position="55"/>
        <end position="109"/>
    </location>
</feature>
<name>A0A9Q0GMP2_9MAGN</name>
<evidence type="ECO:0000313" key="3">
    <source>
        <dbReference type="Proteomes" id="UP001141806"/>
    </source>
</evidence>
<dbReference type="Proteomes" id="UP001141806">
    <property type="component" value="Unassembled WGS sequence"/>
</dbReference>
<dbReference type="EMBL" id="JAMYWD010000449">
    <property type="protein sequence ID" value="KAJ4949751.1"/>
    <property type="molecule type" value="Genomic_DNA"/>
</dbReference>
<proteinExistence type="predicted"/>
<organism evidence="2 3">
    <name type="scientific">Protea cynaroides</name>
    <dbReference type="NCBI Taxonomy" id="273540"/>
    <lineage>
        <taxon>Eukaryota</taxon>
        <taxon>Viridiplantae</taxon>
        <taxon>Streptophyta</taxon>
        <taxon>Embryophyta</taxon>
        <taxon>Tracheophyta</taxon>
        <taxon>Spermatophyta</taxon>
        <taxon>Magnoliopsida</taxon>
        <taxon>Proteales</taxon>
        <taxon>Proteaceae</taxon>
        <taxon>Protea</taxon>
    </lineage>
</organism>
<feature type="compositionally biased region" description="Low complexity" evidence="1">
    <location>
        <begin position="57"/>
        <end position="68"/>
    </location>
</feature>
<evidence type="ECO:0000256" key="1">
    <source>
        <dbReference type="SAM" id="MobiDB-lite"/>
    </source>
</evidence>
<accession>A0A9Q0GMP2</accession>
<dbReference type="OrthoDB" id="6513042at2759"/>
<dbReference type="AlphaFoldDB" id="A0A9Q0GMP2"/>
<gene>
    <name evidence="2" type="ORF">NE237_000039</name>
</gene>
<reference evidence="2" key="1">
    <citation type="journal article" date="2023" name="Plant J.">
        <title>The genome of the king protea, Protea cynaroides.</title>
        <authorList>
            <person name="Chang J."/>
            <person name="Duong T.A."/>
            <person name="Schoeman C."/>
            <person name="Ma X."/>
            <person name="Roodt D."/>
            <person name="Barker N."/>
            <person name="Li Z."/>
            <person name="Van de Peer Y."/>
            <person name="Mizrachi E."/>
        </authorList>
    </citation>
    <scope>NUCLEOTIDE SEQUENCE</scope>
    <source>
        <tissue evidence="2">Young leaves</tissue>
    </source>
</reference>
<feature type="compositionally biased region" description="Low complexity" evidence="1">
    <location>
        <begin position="80"/>
        <end position="92"/>
    </location>
</feature>
<protein>
    <submittedName>
        <fullName evidence="2">Uncharacterized protein</fullName>
    </submittedName>
</protein>
<sequence>MDSLPNKKIGDVSRKDVGWEIQKVSNGNDNDDRQKILHKRSLDILHDPWFNKPIRASVWPSTSDSVSDPSDRGADLQAESGGPVSDGPGSVSKGRDGGGGSSSGGSSNQAAVDVLAAGMSGLSFEETGEDENYEYGRGNLMEHACRYCGVRNPACVVGCNFGPYTTECRAL</sequence>
<evidence type="ECO:0000313" key="2">
    <source>
        <dbReference type="EMBL" id="KAJ4949751.1"/>
    </source>
</evidence>